<accession>A0A6G0IKI9</accession>
<feature type="compositionally biased region" description="Polar residues" evidence="1">
    <location>
        <begin position="1"/>
        <end position="13"/>
    </location>
</feature>
<protein>
    <submittedName>
        <fullName evidence="2">Uncharacterized protein</fullName>
    </submittedName>
</protein>
<feature type="region of interest" description="Disordered" evidence="1">
    <location>
        <begin position="1"/>
        <end position="281"/>
    </location>
</feature>
<gene>
    <name evidence="2" type="ORF">D5F01_LYC09085</name>
</gene>
<feature type="compositionally biased region" description="Low complexity" evidence="1">
    <location>
        <begin position="212"/>
        <end position="221"/>
    </location>
</feature>
<feature type="compositionally biased region" description="Polar residues" evidence="1">
    <location>
        <begin position="118"/>
        <end position="139"/>
    </location>
</feature>
<organism evidence="2 3">
    <name type="scientific">Larimichthys crocea</name>
    <name type="common">Large yellow croaker</name>
    <name type="synonym">Pseudosciaena crocea</name>
    <dbReference type="NCBI Taxonomy" id="215358"/>
    <lineage>
        <taxon>Eukaryota</taxon>
        <taxon>Metazoa</taxon>
        <taxon>Chordata</taxon>
        <taxon>Craniata</taxon>
        <taxon>Vertebrata</taxon>
        <taxon>Euteleostomi</taxon>
        <taxon>Actinopterygii</taxon>
        <taxon>Neopterygii</taxon>
        <taxon>Teleostei</taxon>
        <taxon>Neoteleostei</taxon>
        <taxon>Acanthomorphata</taxon>
        <taxon>Eupercaria</taxon>
        <taxon>Sciaenidae</taxon>
        <taxon>Larimichthys</taxon>
    </lineage>
</organism>
<feature type="compositionally biased region" description="Polar residues" evidence="1">
    <location>
        <begin position="257"/>
        <end position="270"/>
    </location>
</feature>
<feature type="compositionally biased region" description="Low complexity" evidence="1">
    <location>
        <begin position="75"/>
        <end position="102"/>
    </location>
</feature>
<reference evidence="2 3" key="1">
    <citation type="submission" date="2019-07" db="EMBL/GenBank/DDBJ databases">
        <title>Chromosome genome assembly for large yellow croaker.</title>
        <authorList>
            <person name="Xiao S."/>
        </authorList>
    </citation>
    <scope>NUCLEOTIDE SEQUENCE [LARGE SCALE GENOMIC DNA]</scope>
    <source>
        <strain evidence="2">JMULYC20181020</strain>
        <tissue evidence="2">Muscle</tissue>
    </source>
</reference>
<name>A0A6G0IKI9_LARCR</name>
<dbReference type="AlphaFoldDB" id="A0A6G0IKI9"/>
<keyword evidence="3" id="KW-1185">Reference proteome</keyword>
<proteinExistence type="predicted"/>
<evidence type="ECO:0000256" key="1">
    <source>
        <dbReference type="SAM" id="MobiDB-lite"/>
    </source>
</evidence>
<feature type="compositionally biased region" description="Low complexity" evidence="1">
    <location>
        <begin position="159"/>
        <end position="169"/>
    </location>
</feature>
<dbReference type="EMBL" id="REGW02000009">
    <property type="protein sequence ID" value="KAE8291726.1"/>
    <property type="molecule type" value="Genomic_DNA"/>
</dbReference>
<dbReference type="Proteomes" id="UP000424527">
    <property type="component" value="Unassembled WGS sequence"/>
</dbReference>
<evidence type="ECO:0000313" key="3">
    <source>
        <dbReference type="Proteomes" id="UP000424527"/>
    </source>
</evidence>
<evidence type="ECO:0000313" key="2">
    <source>
        <dbReference type="EMBL" id="KAE8291726.1"/>
    </source>
</evidence>
<comment type="caution">
    <text evidence="2">The sequence shown here is derived from an EMBL/GenBank/DDBJ whole genome shotgun (WGS) entry which is preliminary data.</text>
</comment>
<sequence>MATSASDVNSAKGVQQLHDKTERDVTISAPEPSSLKPPTEKTPTSKGESLVVKVDQSEGGQPDEQPEKSLFSMFSGSTTTPQQMTSQTGLSILGGILPGSSSKDTPSTGLLSMFGGSNAPSSPVSNDPTTPLSAPQETQGKGLFSMFGGSTCQPPASPRGPTGVGVRPRGPSPKEPPGKGLFSMFSASPPQQPPSPRAHPEGSATPRGPSTGSSIFGGIISATAPDRNGQAIGPTKTKNGSTENGRATDGGPKNGRTKNGWTKNGWTKNGWTKAVRTTEAS</sequence>
<feature type="compositionally biased region" description="Polar residues" evidence="1">
    <location>
        <begin position="236"/>
        <end position="245"/>
    </location>
</feature>